<evidence type="ECO:0000256" key="10">
    <source>
        <dbReference type="ARBA" id="ARBA00023239"/>
    </source>
</evidence>
<dbReference type="InterPro" id="IPR006654">
    <property type="entry name" value="Trp_synth_beta"/>
</dbReference>
<reference evidence="14 15" key="1">
    <citation type="submission" date="2019-02" db="EMBL/GenBank/DDBJ databases">
        <title>Genomic Encyclopedia of Type Strains, Phase IV (KMG-IV): sequencing the most valuable type-strain genomes for metagenomic binning, comparative biology and taxonomic classification.</title>
        <authorList>
            <person name="Goeker M."/>
        </authorList>
    </citation>
    <scope>NUCLEOTIDE SEQUENCE [LARGE SCALE GENOMIC DNA]</scope>
    <source>
        <strain evidence="14 15">DSM 45622</strain>
    </source>
</reference>
<keyword evidence="9 12" id="KW-0057">Aromatic amino acid biosynthesis</keyword>
<dbReference type="InterPro" id="IPR001926">
    <property type="entry name" value="TrpB-like_PALP"/>
</dbReference>
<organism evidence="14 15">
    <name type="scientific">Motilibacter rhizosphaerae</name>
    <dbReference type="NCBI Taxonomy" id="598652"/>
    <lineage>
        <taxon>Bacteria</taxon>
        <taxon>Bacillati</taxon>
        <taxon>Actinomycetota</taxon>
        <taxon>Actinomycetes</taxon>
        <taxon>Motilibacterales</taxon>
        <taxon>Motilibacteraceae</taxon>
        <taxon>Motilibacter</taxon>
    </lineage>
</organism>
<proteinExistence type="inferred from homology"/>
<dbReference type="GO" id="GO:0005737">
    <property type="term" value="C:cytoplasm"/>
    <property type="evidence" value="ECO:0007669"/>
    <property type="project" value="TreeGrafter"/>
</dbReference>
<keyword evidence="10 12" id="KW-0456">Lyase</keyword>
<comment type="function">
    <text evidence="2 12">The beta subunit is responsible for the synthesis of L-tryptophan from indole and L-serine.</text>
</comment>
<dbReference type="UniPathway" id="UPA00035">
    <property type="reaction ID" value="UER00044"/>
</dbReference>
<dbReference type="FunFam" id="3.40.50.1100:FF:000004">
    <property type="entry name" value="Tryptophan synthase beta chain"/>
    <property type="match status" value="1"/>
</dbReference>
<keyword evidence="7 12" id="KW-0822">Tryptophan biosynthesis</keyword>
<dbReference type="PIRSF" id="PIRSF001413">
    <property type="entry name" value="Trp_syn_beta"/>
    <property type="match status" value="1"/>
</dbReference>
<dbReference type="AlphaFoldDB" id="A0A4Q7NHE8"/>
<keyword evidence="15" id="KW-1185">Reference proteome</keyword>
<evidence type="ECO:0000256" key="4">
    <source>
        <dbReference type="ARBA" id="ARBA00009982"/>
    </source>
</evidence>
<dbReference type="Gene3D" id="3.40.50.1100">
    <property type="match status" value="2"/>
</dbReference>
<keyword evidence="6 12" id="KW-0028">Amino-acid biosynthesis</keyword>
<evidence type="ECO:0000256" key="8">
    <source>
        <dbReference type="ARBA" id="ARBA00022898"/>
    </source>
</evidence>
<dbReference type="HAMAP" id="MF_00133">
    <property type="entry name" value="Trp_synth_beta"/>
    <property type="match status" value="1"/>
</dbReference>
<dbReference type="EC" id="4.2.1.20" evidence="12"/>
<dbReference type="InterPro" id="IPR006653">
    <property type="entry name" value="Trp_synth_b_CS"/>
</dbReference>
<evidence type="ECO:0000256" key="1">
    <source>
        <dbReference type="ARBA" id="ARBA00001933"/>
    </source>
</evidence>
<name>A0A4Q7NHE8_9ACTN</name>
<protein>
    <recommendedName>
        <fullName evidence="12">Tryptophan synthase beta chain</fullName>
        <ecNumber evidence="12">4.2.1.20</ecNumber>
    </recommendedName>
</protein>
<keyword evidence="8 12" id="KW-0663">Pyridoxal phosphate</keyword>
<comment type="caution">
    <text evidence="14">The sequence shown here is derived from an EMBL/GenBank/DDBJ whole genome shotgun (WGS) entry which is preliminary data.</text>
</comment>
<evidence type="ECO:0000259" key="13">
    <source>
        <dbReference type="Pfam" id="PF00291"/>
    </source>
</evidence>
<evidence type="ECO:0000256" key="7">
    <source>
        <dbReference type="ARBA" id="ARBA00022822"/>
    </source>
</evidence>
<dbReference type="SUPFAM" id="SSF53686">
    <property type="entry name" value="Tryptophan synthase beta subunit-like PLP-dependent enzymes"/>
    <property type="match status" value="1"/>
</dbReference>
<dbReference type="GO" id="GO:0004834">
    <property type="term" value="F:tryptophan synthase activity"/>
    <property type="evidence" value="ECO:0007669"/>
    <property type="project" value="UniProtKB-UniRule"/>
</dbReference>
<dbReference type="Pfam" id="PF00291">
    <property type="entry name" value="PALP"/>
    <property type="match status" value="1"/>
</dbReference>
<dbReference type="InterPro" id="IPR036052">
    <property type="entry name" value="TrpB-like_PALP_sf"/>
</dbReference>
<dbReference type="EMBL" id="SGXD01000004">
    <property type="protein sequence ID" value="RZS82876.1"/>
    <property type="molecule type" value="Genomic_DNA"/>
</dbReference>
<accession>A0A4Q7NHE8</accession>
<evidence type="ECO:0000256" key="12">
    <source>
        <dbReference type="HAMAP-Rule" id="MF_00133"/>
    </source>
</evidence>
<evidence type="ECO:0000313" key="15">
    <source>
        <dbReference type="Proteomes" id="UP000293638"/>
    </source>
</evidence>
<evidence type="ECO:0000256" key="9">
    <source>
        <dbReference type="ARBA" id="ARBA00023141"/>
    </source>
</evidence>
<evidence type="ECO:0000256" key="5">
    <source>
        <dbReference type="ARBA" id="ARBA00011270"/>
    </source>
</evidence>
<evidence type="ECO:0000256" key="11">
    <source>
        <dbReference type="ARBA" id="ARBA00049047"/>
    </source>
</evidence>
<dbReference type="NCBIfam" id="TIGR00263">
    <property type="entry name" value="trpB"/>
    <property type="match status" value="1"/>
</dbReference>
<feature type="domain" description="Tryptophan synthase beta chain-like PALP" evidence="13">
    <location>
        <begin position="62"/>
        <end position="386"/>
    </location>
</feature>
<feature type="modified residue" description="N6-(pyridoxal phosphate)lysine" evidence="12">
    <location>
        <position position="96"/>
    </location>
</feature>
<evidence type="ECO:0000256" key="2">
    <source>
        <dbReference type="ARBA" id="ARBA00002786"/>
    </source>
</evidence>
<sequence>MTAPAVPAPLPDSSGHFGRFGGRFVPEALVAALDQVAEEYARARQDPAFLAELDGLLKDYTGRPSALTDVPRFAAHAGGARVLLKREDLNHTGSHKINNVLGQALLTRRMGKKRVIAETGAGQHGVATATAAALFGLECVVYMGEEDTRRQALNVARMRLLGAEVVPVRTGSRTLKDAINEAFRDWVTNVESTHYLFGTVAGPHPFPQLVRDFQRVVGDEARGQVLERVGRLPDAVCACVGGGSNAIGIFTAFLEDEAVRLYGFEAGGDGVETGRHAATITAGAPGVLHGSRSFVLQDDWGQTIESHSISAGLDYPGVGPEHAYLADIGRVAYEPVTDREAMDALSLLSRTEGIIPAIESAHALAGALRVGRALGEDAVLLVNLSGRGDKDVDTAARWFGLLSDEQIVEAAEAQVAEPPQESSGEGW</sequence>
<dbReference type="FunFam" id="3.40.50.1100:FF:000001">
    <property type="entry name" value="Tryptophan synthase beta chain"/>
    <property type="match status" value="1"/>
</dbReference>
<dbReference type="PROSITE" id="PS00168">
    <property type="entry name" value="TRP_SYNTHASE_BETA"/>
    <property type="match status" value="1"/>
</dbReference>
<dbReference type="PANTHER" id="PTHR48077:SF3">
    <property type="entry name" value="TRYPTOPHAN SYNTHASE"/>
    <property type="match status" value="1"/>
</dbReference>
<dbReference type="RefSeq" id="WP_130493999.1">
    <property type="nucleotide sequence ID" value="NZ_SGXD01000004.1"/>
</dbReference>
<comment type="cofactor">
    <cofactor evidence="1 12">
        <name>pyridoxal 5'-phosphate</name>
        <dbReference type="ChEBI" id="CHEBI:597326"/>
    </cofactor>
</comment>
<comment type="similarity">
    <text evidence="4 12">Belongs to the TrpB family.</text>
</comment>
<evidence type="ECO:0000313" key="14">
    <source>
        <dbReference type="EMBL" id="RZS82876.1"/>
    </source>
</evidence>
<comment type="pathway">
    <text evidence="3 12">Amino-acid biosynthesis; L-tryptophan biosynthesis; L-tryptophan from chorismate: step 5/5.</text>
</comment>
<dbReference type="CDD" id="cd06446">
    <property type="entry name" value="Trp-synth_B"/>
    <property type="match status" value="1"/>
</dbReference>
<dbReference type="InterPro" id="IPR023026">
    <property type="entry name" value="Trp_synth_beta/beta-like"/>
</dbReference>
<dbReference type="Proteomes" id="UP000293638">
    <property type="component" value="Unassembled WGS sequence"/>
</dbReference>
<comment type="subunit">
    <text evidence="5 12">Tetramer of two alpha and two beta chains.</text>
</comment>
<evidence type="ECO:0000256" key="6">
    <source>
        <dbReference type="ARBA" id="ARBA00022605"/>
    </source>
</evidence>
<dbReference type="PANTHER" id="PTHR48077">
    <property type="entry name" value="TRYPTOPHAN SYNTHASE-RELATED"/>
    <property type="match status" value="1"/>
</dbReference>
<gene>
    <name evidence="12" type="primary">trpB</name>
    <name evidence="14" type="ORF">EV189_3273</name>
</gene>
<dbReference type="OrthoDB" id="9766131at2"/>
<evidence type="ECO:0000256" key="3">
    <source>
        <dbReference type="ARBA" id="ARBA00004733"/>
    </source>
</evidence>
<comment type="catalytic activity">
    <reaction evidence="11 12">
        <text>(1S,2R)-1-C-(indol-3-yl)glycerol 3-phosphate + L-serine = D-glyceraldehyde 3-phosphate + L-tryptophan + H2O</text>
        <dbReference type="Rhea" id="RHEA:10532"/>
        <dbReference type="ChEBI" id="CHEBI:15377"/>
        <dbReference type="ChEBI" id="CHEBI:33384"/>
        <dbReference type="ChEBI" id="CHEBI:57912"/>
        <dbReference type="ChEBI" id="CHEBI:58866"/>
        <dbReference type="ChEBI" id="CHEBI:59776"/>
        <dbReference type="EC" id="4.2.1.20"/>
    </reaction>
</comment>